<evidence type="ECO:0000259" key="1">
    <source>
        <dbReference type="Pfam" id="PF01609"/>
    </source>
</evidence>
<evidence type="ECO:0000313" key="2">
    <source>
        <dbReference type="EMBL" id="KAF0807952.1"/>
    </source>
</evidence>
<accession>A0ABQ6YCZ9</accession>
<gene>
    <name evidence="2" type="ORF">A6D6_00342</name>
</gene>
<proteinExistence type="predicted"/>
<protein>
    <submittedName>
        <fullName evidence="2">IS4 family transposase</fullName>
    </submittedName>
</protein>
<organism evidence="2 3">
    <name type="scientific">Alcanivorax xiamenensis</name>
    <dbReference type="NCBI Taxonomy" id="1177156"/>
    <lineage>
        <taxon>Bacteria</taxon>
        <taxon>Pseudomonadati</taxon>
        <taxon>Pseudomonadota</taxon>
        <taxon>Gammaproteobacteria</taxon>
        <taxon>Oceanospirillales</taxon>
        <taxon>Alcanivoracaceae</taxon>
        <taxon>Alcanivorax</taxon>
    </lineage>
</organism>
<dbReference type="PANTHER" id="PTHR37529:SF1">
    <property type="entry name" value="TRANSPOSASE INSG FOR INSERTION SEQUENCE ELEMENT IS4-RELATED"/>
    <property type="match status" value="1"/>
</dbReference>
<evidence type="ECO:0000313" key="3">
    <source>
        <dbReference type="Proteomes" id="UP000771797"/>
    </source>
</evidence>
<dbReference type="EMBL" id="AQPF01000002">
    <property type="protein sequence ID" value="KAF0807952.1"/>
    <property type="molecule type" value="Genomic_DNA"/>
</dbReference>
<dbReference type="InterPro" id="IPR002559">
    <property type="entry name" value="Transposase_11"/>
</dbReference>
<keyword evidence="3" id="KW-1185">Reference proteome</keyword>
<dbReference type="PANTHER" id="PTHR37529">
    <property type="entry name" value="TRANSPOSASE INSG FOR INSERTION SEQUENCE ELEMENT IS4-RELATED"/>
    <property type="match status" value="1"/>
</dbReference>
<dbReference type="SUPFAM" id="SSF53098">
    <property type="entry name" value="Ribonuclease H-like"/>
    <property type="match status" value="1"/>
</dbReference>
<dbReference type="Proteomes" id="UP000771797">
    <property type="component" value="Unassembled WGS sequence"/>
</dbReference>
<name>A0ABQ6YCZ9_9GAMM</name>
<sequence>MREVALGGKVLITTLYDPARASRQALKALYRSRWHVELDIRYIKTTLGMETLSCTTPEMAEEMAEKELWVHLLAYNLVRLLIVPSAVLAKVLPRTLSFKHALQCWQVWCQQRLACHTRDDLTELFRLIAQQRVESRPGRIEPRAVKRRPKPLPLLTRPRHEARAWIRQHGHPPKQRPWNKTA</sequence>
<feature type="domain" description="Transposase IS4-like" evidence="1">
    <location>
        <begin position="14"/>
        <end position="77"/>
    </location>
</feature>
<dbReference type="InterPro" id="IPR012337">
    <property type="entry name" value="RNaseH-like_sf"/>
</dbReference>
<reference evidence="2 3" key="1">
    <citation type="submission" date="2012-09" db="EMBL/GenBank/DDBJ databases">
        <title>Genome Sequence of alkane-degrading Bacterium Alcanivorax sp. 6-D-6.</title>
        <authorList>
            <person name="Lai Q."/>
            <person name="Shao Z."/>
        </authorList>
    </citation>
    <scope>NUCLEOTIDE SEQUENCE [LARGE SCALE GENOMIC DNA]</scope>
    <source>
        <strain evidence="2 3">6-D-6</strain>
    </source>
</reference>
<dbReference type="Pfam" id="PF01609">
    <property type="entry name" value="DDE_Tnp_1"/>
    <property type="match status" value="1"/>
</dbReference>
<comment type="caution">
    <text evidence="2">The sequence shown here is derived from an EMBL/GenBank/DDBJ whole genome shotgun (WGS) entry which is preliminary data.</text>
</comment>